<protein>
    <recommendedName>
        <fullName evidence="2">Pyridoxal phosphate homeostasis protein</fullName>
        <shortName evidence="2">PLP homeostasis protein</shortName>
    </recommendedName>
</protein>
<dbReference type="PANTHER" id="PTHR10146">
    <property type="entry name" value="PROLINE SYNTHETASE CO-TRANSCRIBED BACTERIAL HOMOLOG PROTEIN"/>
    <property type="match status" value="1"/>
</dbReference>
<dbReference type="Proteomes" id="UP001172083">
    <property type="component" value="Unassembled WGS sequence"/>
</dbReference>
<gene>
    <name evidence="5" type="ORF">QQ020_08375</name>
</gene>
<organism evidence="5 6">
    <name type="scientific">Agaribacillus aureus</name>
    <dbReference type="NCBI Taxonomy" id="3051825"/>
    <lineage>
        <taxon>Bacteria</taxon>
        <taxon>Pseudomonadati</taxon>
        <taxon>Bacteroidota</taxon>
        <taxon>Cytophagia</taxon>
        <taxon>Cytophagales</taxon>
        <taxon>Splendidivirgaceae</taxon>
        <taxon>Agaribacillus</taxon>
    </lineage>
</organism>
<evidence type="ECO:0000313" key="5">
    <source>
        <dbReference type="EMBL" id="MDN5212064.1"/>
    </source>
</evidence>
<dbReference type="InterPro" id="IPR011078">
    <property type="entry name" value="PyrdxlP_homeostasis"/>
</dbReference>
<dbReference type="CDD" id="cd00635">
    <property type="entry name" value="PLPDE_III_YBL036c_like"/>
    <property type="match status" value="1"/>
</dbReference>
<evidence type="ECO:0000313" key="6">
    <source>
        <dbReference type="Proteomes" id="UP001172083"/>
    </source>
</evidence>
<dbReference type="NCBIfam" id="TIGR00044">
    <property type="entry name" value="YggS family pyridoxal phosphate-dependent enzyme"/>
    <property type="match status" value="1"/>
</dbReference>
<dbReference type="PIRSF" id="PIRSF004848">
    <property type="entry name" value="YBL036c_PLPDEIII"/>
    <property type="match status" value="1"/>
</dbReference>
<comment type="similarity">
    <text evidence="2 3">Belongs to the pyridoxal phosphate-binding protein YggS/PROSC family.</text>
</comment>
<dbReference type="PROSITE" id="PS01211">
    <property type="entry name" value="UPF0001"/>
    <property type="match status" value="1"/>
</dbReference>
<reference evidence="5" key="1">
    <citation type="submission" date="2023-06" db="EMBL/GenBank/DDBJ databases">
        <title>Genomic of Agaribacillus aureum.</title>
        <authorList>
            <person name="Wang G."/>
        </authorList>
    </citation>
    <scope>NUCLEOTIDE SEQUENCE</scope>
    <source>
        <strain evidence="5">BMA12</strain>
    </source>
</reference>
<feature type="domain" description="Alanine racemase N-terminal" evidence="4">
    <location>
        <begin position="3"/>
        <end position="221"/>
    </location>
</feature>
<dbReference type="EMBL" id="JAUJEB010000001">
    <property type="protein sequence ID" value="MDN5212064.1"/>
    <property type="molecule type" value="Genomic_DNA"/>
</dbReference>
<feature type="modified residue" description="N6-(pyridoxal phosphate)lysine" evidence="2">
    <location>
        <position position="26"/>
    </location>
</feature>
<evidence type="ECO:0000259" key="4">
    <source>
        <dbReference type="Pfam" id="PF01168"/>
    </source>
</evidence>
<evidence type="ECO:0000256" key="2">
    <source>
        <dbReference type="HAMAP-Rule" id="MF_02087"/>
    </source>
</evidence>
<dbReference type="InterPro" id="IPR001608">
    <property type="entry name" value="Ala_racemase_N"/>
</dbReference>
<dbReference type="Gene3D" id="3.20.20.10">
    <property type="entry name" value="Alanine racemase"/>
    <property type="match status" value="1"/>
</dbReference>
<evidence type="ECO:0000256" key="1">
    <source>
        <dbReference type="ARBA" id="ARBA00022898"/>
    </source>
</evidence>
<sequence length="223" mass="25388">MDVKKNIKEFEKILAGTGCRLVAVSKTKPNDLILKAYETGFKDFGENRIQDLVAKYEILPKDINWHMIGHLQSNKVKYIVSFVHLIHAVDSFKLLKEINKQGAKVSRVIPCLLQIHIADETTKFGLDEKELFALIESPEFKELQNVQIKGLMGMATNTDNKNQIRAEFKYLRTLFEKVKNEYQQPGIKMEELSMGMSGDYDIAVEEGSTLIRVGSAIFGARNY</sequence>
<comment type="caution">
    <text evidence="5">The sequence shown here is derived from an EMBL/GenBank/DDBJ whole genome shotgun (WGS) entry which is preliminary data.</text>
</comment>
<dbReference type="HAMAP" id="MF_02087">
    <property type="entry name" value="PLP_homeostasis"/>
    <property type="match status" value="1"/>
</dbReference>
<accession>A0ABT8L2U5</accession>
<comment type="function">
    <text evidence="2">Pyridoxal 5'-phosphate (PLP)-binding protein, which is involved in PLP homeostasis.</text>
</comment>
<dbReference type="SUPFAM" id="SSF51419">
    <property type="entry name" value="PLP-binding barrel"/>
    <property type="match status" value="1"/>
</dbReference>
<dbReference type="Pfam" id="PF01168">
    <property type="entry name" value="Ala_racemase_N"/>
    <property type="match status" value="1"/>
</dbReference>
<dbReference type="PANTHER" id="PTHR10146:SF14">
    <property type="entry name" value="PYRIDOXAL PHOSPHATE HOMEOSTASIS PROTEIN"/>
    <property type="match status" value="1"/>
</dbReference>
<evidence type="ECO:0000256" key="3">
    <source>
        <dbReference type="RuleBase" id="RU004514"/>
    </source>
</evidence>
<name>A0ABT8L2U5_9BACT</name>
<keyword evidence="1 2" id="KW-0663">Pyridoxal phosphate</keyword>
<keyword evidence="6" id="KW-1185">Reference proteome</keyword>
<dbReference type="RefSeq" id="WP_346757389.1">
    <property type="nucleotide sequence ID" value="NZ_JAUJEB010000001.1"/>
</dbReference>
<proteinExistence type="inferred from homology"/>
<dbReference type="InterPro" id="IPR029066">
    <property type="entry name" value="PLP-binding_barrel"/>
</dbReference>